<dbReference type="EMBL" id="JARAWC010000044">
    <property type="protein sequence ID" value="MDX2965666.1"/>
    <property type="molecule type" value="Genomic_DNA"/>
</dbReference>
<sequence length="252" mass="27621">MNTPHTTTGAPDDGRLVAPAWLAGGGDPLWITATLRLARHWRAAPATLSPHVRLVHPARVAELLLDPEPDGQRWTLLHHAAKRPAWYAQFGARTPVEFIAGLTDRLTARQPDHTLLADPLDLLLAAGWAGTGHDSAVSPDGIARAERYNGYWTVTAAVGKDPENLVWNARLSEHIPSHLVCGFFRALTDPTPLHRNRAALPRRFTSRIRTSPAPAGTHTAQDRLEQRLQDLTTPHQHGPASPAPKPPPRHTR</sequence>
<dbReference type="Pfam" id="PF03771">
    <property type="entry name" value="SPDY"/>
    <property type="match status" value="2"/>
</dbReference>
<accession>A0AAP6BJ18</accession>
<reference evidence="3 5" key="1">
    <citation type="journal article" date="2023" name="Microb. Genom.">
        <title>Mesoterricola silvestris gen. nov., sp. nov., Mesoterricola sediminis sp. nov., Geothrix oryzae sp. nov., Geothrix edaphica sp. nov., Geothrix rubra sp. nov., and Geothrix limicola sp. nov., six novel members of Acidobacteriota isolated from soils.</title>
        <authorList>
            <person name="Weisberg A.J."/>
            <person name="Pearce E."/>
            <person name="Kramer C.G."/>
            <person name="Chang J.H."/>
            <person name="Clarke C.R."/>
        </authorList>
    </citation>
    <scope>NUCLEOTIDE SEQUENCE</scope>
    <source>
        <strain evidence="4 5">NB05-1H</strain>
        <strain evidence="3">NRRL_B-16521</strain>
    </source>
</reference>
<evidence type="ECO:0000313" key="5">
    <source>
        <dbReference type="Proteomes" id="UP001272987"/>
    </source>
</evidence>
<dbReference type="InterPro" id="IPR005523">
    <property type="entry name" value="DUF317_SPDY"/>
</dbReference>
<evidence type="ECO:0000256" key="1">
    <source>
        <dbReference type="SAM" id="MobiDB-lite"/>
    </source>
</evidence>
<comment type="caution">
    <text evidence="3">The sequence shown here is derived from an EMBL/GenBank/DDBJ whole genome shotgun (WGS) entry which is preliminary data.</text>
</comment>
<feature type="region of interest" description="Disordered" evidence="1">
    <location>
        <begin position="204"/>
        <end position="252"/>
    </location>
</feature>
<dbReference type="RefSeq" id="WP_010352119.1">
    <property type="nucleotide sequence ID" value="NZ_CP122369.1"/>
</dbReference>
<gene>
    <name evidence="3" type="ORF">PV399_39035</name>
    <name evidence="4" type="ORF">PV666_44255</name>
</gene>
<dbReference type="EMBL" id="JARAWP010000039">
    <property type="protein sequence ID" value="MDX3024832.1"/>
    <property type="molecule type" value="Genomic_DNA"/>
</dbReference>
<evidence type="ECO:0000313" key="6">
    <source>
        <dbReference type="Proteomes" id="UP001282288"/>
    </source>
</evidence>
<name>A0AAP6BJ18_9ACTN</name>
<organism evidence="3 6">
    <name type="scientific">Streptomyces acidiscabies</name>
    <dbReference type="NCBI Taxonomy" id="42234"/>
    <lineage>
        <taxon>Bacteria</taxon>
        <taxon>Bacillati</taxon>
        <taxon>Actinomycetota</taxon>
        <taxon>Actinomycetes</taxon>
        <taxon>Kitasatosporales</taxon>
        <taxon>Streptomycetaceae</taxon>
        <taxon>Streptomyces</taxon>
    </lineage>
</organism>
<proteinExistence type="predicted"/>
<dbReference type="Proteomes" id="UP001272987">
    <property type="component" value="Unassembled WGS sequence"/>
</dbReference>
<dbReference type="GeneID" id="69812412"/>
<protein>
    <submittedName>
        <fullName evidence="3">DUF317 domain-containing protein</fullName>
    </submittedName>
</protein>
<evidence type="ECO:0000313" key="4">
    <source>
        <dbReference type="EMBL" id="MDX3024832.1"/>
    </source>
</evidence>
<feature type="domain" description="DUF317" evidence="2">
    <location>
        <begin position="59"/>
        <end position="111"/>
    </location>
</feature>
<keyword evidence="5" id="KW-1185">Reference proteome</keyword>
<dbReference type="AlphaFoldDB" id="A0AAP6BJ18"/>
<feature type="domain" description="DUF317" evidence="2">
    <location>
        <begin position="138"/>
        <end position="193"/>
    </location>
</feature>
<dbReference type="Proteomes" id="UP001282288">
    <property type="component" value="Unassembled WGS sequence"/>
</dbReference>
<evidence type="ECO:0000259" key="2">
    <source>
        <dbReference type="Pfam" id="PF03771"/>
    </source>
</evidence>
<evidence type="ECO:0000313" key="3">
    <source>
        <dbReference type="EMBL" id="MDX2965666.1"/>
    </source>
</evidence>